<keyword evidence="5" id="KW-0547">Nucleotide-binding</keyword>
<reference evidence="9 10" key="1">
    <citation type="submission" date="2023-04" db="EMBL/GenBank/DDBJ databases">
        <title>Fusibacter bizertensis strain WBS, isolated from littoral bottom sediments of the Arctic seas - biochemical and genomic analysis.</title>
        <authorList>
            <person name="Brioukhanov A.L."/>
        </authorList>
    </citation>
    <scope>NUCLEOTIDE SEQUENCE [LARGE SCALE GENOMIC DNA]</scope>
    <source>
        <strain evidence="9 10">WBS</strain>
    </source>
</reference>
<dbReference type="EMBL" id="JARYZI010000002">
    <property type="protein sequence ID" value="MDH8677318.1"/>
    <property type="molecule type" value="Genomic_DNA"/>
</dbReference>
<protein>
    <submittedName>
        <fullName evidence="9">ABC transporter ATP-binding protein</fullName>
    </submittedName>
</protein>
<dbReference type="Gene3D" id="3.40.50.300">
    <property type="entry name" value="P-loop containing nucleotide triphosphate hydrolases"/>
    <property type="match status" value="1"/>
</dbReference>
<dbReference type="InterPro" id="IPR003439">
    <property type="entry name" value="ABC_transporter-like_ATP-bd"/>
</dbReference>
<evidence type="ECO:0000256" key="1">
    <source>
        <dbReference type="ARBA" id="ARBA00004202"/>
    </source>
</evidence>
<evidence type="ECO:0000256" key="3">
    <source>
        <dbReference type="ARBA" id="ARBA00022448"/>
    </source>
</evidence>
<dbReference type="Pfam" id="PF00005">
    <property type="entry name" value="ABC_tran"/>
    <property type="match status" value="1"/>
</dbReference>
<feature type="domain" description="ABC transporter" evidence="8">
    <location>
        <begin position="6"/>
        <end position="256"/>
    </location>
</feature>
<gene>
    <name evidence="9" type="ORF">QE109_04115</name>
</gene>
<dbReference type="CDD" id="cd03257">
    <property type="entry name" value="ABC_NikE_OppD_transporters"/>
    <property type="match status" value="1"/>
</dbReference>
<evidence type="ECO:0000256" key="7">
    <source>
        <dbReference type="ARBA" id="ARBA00023136"/>
    </source>
</evidence>
<dbReference type="InterPro" id="IPR003593">
    <property type="entry name" value="AAA+_ATPase"/>
</dbReference>
<dbReference type="GO" id="GO:0005524">
    <property type="term" value="F:ATP binding"/>
    <property type="evidence" value="ECO:0007669"/>
    <property type="project" value="UniProtKB-KW"/>
</dbReference>
<dbReference type="PROSITE" id="PS00211">
    <property type="entry name" value="ABC_TRANSPORTER_1"/>
    <property type="match status" value="1"/>
</dbReference>
<evidence type="ECO:0000313" key="9">
    <source>
        <dbReference type="EMBL" id="MDH8677318.1"/>
    </source>
</evidence>
<dbReference type="Proteomes" id="UP001158045">
    <property type="component" value="Unassembled WGS sequence"/>
</dbReference>
<dbReference type="PANTHER" id="PTHR43297">
    <property type="entry name" value="OLIGOPEPTIDE TRANSPORT ATP-BINDING PROTEIN APPD"/>
    <property type="match status" value="1"/>
</dbReference>
<evidence type="ECO:0000256" key="5">
    <source>
        <dbReference type="ARBA" id="ARBA00022741"/>
    </source>
</evidence>
<keyword evidence="6 9" id="KW-0067">ATP-binding</keyword>
<dbReference type="SUPFAM" id="SSF52540">
    <property type="entry name" value="P-loop containing nucleoside triphosphate hydrolases"/>
    <property type="match status" value="1"/>
</dbReference>
<name>A0ABT6NA70_9FIRM</name>
<keyword evidence="10" id="KW-1185">Reference proteome</keyword>
<evidence type="ECO:0000256" key="6">
    <source>
        <dbReference type="ARBA" id="ARBA00022840"/>
    </source>
</evidence>
<keyword evidence="7" id="KW-0472">Membrane</keyword>
<dbReference type="NCBIfam" id="TIGR01727">
    <property type="entry name" value="oligo_HPY"/>
    <property type="match status" value="1"/>
</dbReference>
<proteinExistence type="inferred from homology"/>
<dbReference type="InterPro" id="IPR027417">
    <property type="entry name" value="P-loop_NTPase"/>
</dbReference>
<dbReference type="InterPro" id="IPR017871">
    <property type="entry name" value="ABC_transporter-like_CS"/>
</dbReference>
<dbReference type="Pfam" id="PF08352">
    <property type="entry name" value="oligo_HPY"/>
    <property type="match status" value="1"/>
</dbReference>
<keyword evidence="4" id="KW-1003">Cell membrane</keyword>
<comment type="caution">
    <text evidence="9">The sequence shown here is derived from an EMBL/GenBank/DDBJ whole genome shotgun (WGS) entry which is preliminary data.</text>
</comment>
<organism evidence="9 10">
    <name type="scientific">Fusibacter bizertensis</name>
    <dbReference type="NCBI Taxonomy" id="1488331"/>
    <lineage>
        <taxon>Bacteria</taxon>
        <taxon>Bacillati</taxon>
        <taxon>Bacillota</taxon>
        <taxon>Clostridia</taxon>
        <taxon>Eubacteriales</taxon>
        <taxon>Eubacteriales Family XII. Incertae Sedis</taxon>
        <taxon>Fusibacter</taxon>
    </lineage>
</organism>
<dbReference type="InterPro" id="IPR013563">
    <property type="entry name" value="Oligopep_ABC_C"/>
</dbReference>
<evidence type="ECO:0000259" key="8">
    <source>
        <dbReference type="PROSITE" id="PS50893"/>
    </source>
</evidence>
<dbReference type="InterPro" id="IPR050388">
    <property type="entry name" value="ABC_Ni/Peptide_Import"/>
</dbReference>
<comment type="subcellular location">
    <subcellularLocation>
        <location evidence="1">Cell membrane</location>
        <topology evidence="1">Peripheral membrane protein</topology>
    </subcellularLocation>
</comment>
<dbReference type="PANTHER" id="PTHR43297:SF2">
    <property type="entry name" value="DIPEPTIDE TRANSPORT ATP-BINDING PROTEIN DPPD"/>
    <property type="match status" value="1"/>
</dbReference>
<keyword evidence="3" id="KW-0813">Transport</keyword>
<dbReference type="SMART" id="SM00382">
    <property type="entry name" value="AAA"/>
    <property type="match status" value="1"/>
</dbReference>
<dbReference type="PROSITE" id="PS50893">
    <property type="entry name" value="ABC_TRANSPORTER_2"/>
    <property type="match status" value="1"/>
</dbReference>
<evidence type="ECO:0000256" key="2">
    <source>
        <dbReference type="ARBA" id="ARBA00005417"/>
    </source>
</evidence>
<evidence type="ECO:0000256" key="4">
    <source>
        <dbReference type="ARBA" id="ARBA00022475"/>
    </source>
</evidence>
<dbReference type="RefSeq" id="WP_281093129.1">
    <property type="nucleotide sequence ID" value="NZ_JARYZI010000002.1"/>
</dbReference>
<sequence>MADKLLEVKNLKTSFFTHVGEVQAVRGVSFELNTGEALGIVGESGSGKSVTSMSLMKLLQYPGVIKEGEILFEGVDVVPKSEREMRKIRGNDIAMIFQDPMTSLNPVYTIGNQIIEAILEHQNVSKDQARQKAIKMLELVGIPSPESRIDNYPHEFSGGMRQRAMIAIALSCEPKLLIADEPTTALDVTIQAQILELMKDLKEKINTSIILITHDLGVVADLCSRIVVMYGGLIMEEGTASEVFYTPRHPYTMGLLKSIPKLHKKDKDRLIPIDGTPPDLVKPPTGCPFYARCDYAMKICKEQQPPYFSVEQGHRSMCWRMHPDAPAHEDFTKESNRGATHG</sequence>
<comment type="similarity">
    <text evidence="2">Belongs to the ABC transporter superfamily.</text>
</comment>
<accession>A0ABT6NA70</accession>
<evidence type="ECO:0000313" key="10">
    <source>
        <dbReference type="Proteomes" id="UP001158045"/>
    </source>
</evidence>